<keyword evidence="2" id="KW-0479">Metal-binding</keyword>
<dbReference type="CDD" id="cd14723">
    <property type="entry name" value="ZIP_Ppr1"/>
    <property type="match status" value="1"/>
</dbReference>
<dbReference type="VEuPathDB" id="FungiDB:PV06_02080"/>
<dbReference type="PANTHER" id="PTHR47782:SF12">
    <property type="entry name" value="ZN(II)2CYS6 TRANSCRIPTION FACTOR (EUROFUNG)"/>
    <property type="match status" value="1"/>
</dbReference>
<evidence type="ECO:0000256" key="3">
    <source>
        <dbReference type="ARBA" id="ARBA00022833"/>
    </source>
</evidence>
<dbReference type="InterPro" id="IPR052202">
    <property type="entry name" value="Yeast_MetPath_Reg"/>
</dbReference>
<keyword evidence="7" id="KW-0539">Nucleus</keyword>
<comment type="subcellular location">
    <subcellularLocation>
        <location evidence="1">Nucleus</location>
    </subcellularLocation>
</comment>
<proteinExistence type="predicted"/>
<evidence type="ECO:0000256" key="1">
    <source>
        <dbReference type="ARBA" id="ARBA00004123"/>
    </source>
</evidence>
<dbReference type="GO" id="GO:0005634">
    <property type="term" value="C:nucleus"/>
    <property type="evidence" value="ECO:0007669"/>
    <property type="project" value="UniProtKB-SubCell"/>
</dbReference>
<dbReference type="RefSeq" id="XP_016266624.1">
    <property type="nucleotide sequence ID" value="XM_016402727.1"/>
</dbReference>
<dbReference type="GO" id="GO:0043565">
    <property type="term" value="F:sequence-specific DNA binding"/>
    <property type="evidence" value="ECO:0007669"/>
    <property type="project" value="TreeGrafter"/>
</dbReference>
<keyword evidence="4" id="KW-0805">Transcription regulation</keyword>
<gene>
    <name evidence="8" type="ORF">PV06_02080</name>
</gene>
<sequence length="518" mass="57932">MPGPLVYKTQNHAANLHTLSNTENKACANCVKADLECTFRDDALQEDIPRSYVKALNDQIQSLSSQLALHMHSSPSITSPVGFPAATSSIPAGPPSYVLMPRTGQYMYMGLSLPSLIALATFEVLPPFEASNEATVKVDDDLQLQDNWKLDRSALTPRVMRFLLSQYDRCIRPQYDVPIPEVSNQDSTSLKKLPENQKFKILIACAIAAARESYKHPHWKAMAQLCRDWASESLNSVISSCDADSLTAILLLLVFELAEPSRGAVWELLDLAIRTCLQLGWHRTNGTLESVSTIHDTFDNSDKPRLMAVLKAVEGSLRLTFDRPNMLREARFSYPTDNDNIMQIFTNLSQEIYGNGQLLEAQACPFVGQSATLMDLLDSMITTDVVINETWLLFLPVCVRHKQCVFCFQEADDPNSRGMLALRHKVMASACKLLLDVHQKTAAEYNFIPPIVASSRAFTSGCVLATSIVKKWTSAEHHVRDLLRCSEVLTFFAPHWKGGYSYLEMWRTITNLLQPDPT</sequence>
<keyword evidence="6" id="KW-0804">Transcription</keyword>
<dbReference type="Proteomes" id="UP000053342">
    <property type="component" value="Unassembled WGS sequence"/>
</dbReference>
<dbReference type="HOGENOM" id="CLU_609730_0_0_1"/>
<dbReference type="CDD" id="cd12148">
    <property type="entry name" value="fungal_TF_MHR"/>
    <property type="match status" value="1"/>
</dbReference>
<keyword evidence="9" id="KW-1185">Reference proteome</keyword>
<dbReference type="AlphaFoldDB" id="A0A0D2DTG6"/>
<accession>A0A0D2DTG6</accession>
<reference evidence="8 9" key="1">
    <citation type="submission" date="2015-01" db="EMBL/GenBank/DDBJ databases">
        <title>The Genome Sequence of Exophiala oligosperma CBS72588.</title>
        <authorList>
            <consortium name="The Broad Institute Genomics Platform"/>
            <person name="Cuomo C."/>
            <person name="de Hoog S."/>
            <person name="Gorbushina A."/>
            <person name="Stielow B."/>
            <person name="Teixiera M."/>
            <person name="Abouelleil A."/>
            <person name="Chapman S.B."/>
            <person name="Priest M."/>
            <person name="Young S.K."/>
            <person name="Wortman J."/>
            <person name="Nusbaum C."/>
            <person name="Birren B."/>
        </authorList>
    </citation>
    <scope>NUCLEOTIDE SEQUENCE [LARGE SCALE GENOMIC DNA]</scope>
    <source>
        <strain evidence="8 9">CBS 72588</strain>
    </source>
</reference>
<evidence type="ECO:0000256" key="4">
    <source>
        <dbReference type="ARBA" id="ARBA00023015"/>
    </source>
</evidence>
<evidence type="ECO:0000313" key="9">
    <source>
        <dbReference type="Proteomes" id="UP000053342"/>
    </source>
</evidence>
<dbReference type="PANTHER" id="PTHR47782">
    <property type="entry name" value="ZN(II)2CYS6 TRANSCRIPTION FACTOR (EUROFUNG)-RELATED"/>
    <property type="match status" value="1"/>
</dbReference>
<dbReference type="GO" id="GO:0045944">
    <property type="term" value="P:positive regulation of transcription by RNA polymerase II"/>
    <property type="evidence" value="ECO:0007669"/>
    <property type="project" value="TreeGrafter"/>
</dbReference>
<dbReference type="EMBL" id="KN847333">
    <property type="protein sequence ID" value="KIW46408.1"/>
    <property type="molecule type" value="Genomic_DNA"/>
</dbReference>
<name>A0A0D2DTG6_9EURO</name>
<keyword evidence="5" id="KW-0238">DNA-binding</keyword>
<dbReference type="Gene3D" id="4.10.240.10">
    <property type="entry name" value="Zn(2)-C6 fungal-type DNA-binding domain"/>
    <property type="match status" value="1"/>
</dbReference>
<dbReference type="InterPro" id="IPR036864">
    <property type="entry name" value="Zn2-C6_fun-type_DNA-bd_sf"/>
</dbReference>
<organism evidence="8 9">
    <name type="scientific">Exophiala oligosperma</name>
    <dbReference type="NCBI Taxonomy" id="215243"/>
    <lineage>
        <taxon>Eukaryota</taxon>
        <taxon>Fungi</taxon>
        <taxon>Dikarya</taxon>
        <taxon>Ascomycota</taxon>
        <taxon>Pezizomycotina</taxon>
        <taxon>Eurotiomycetes</taxon>
        <taxon>Chaetothyriomycetidae</taxon>
        <taxon>Chaetothyriales</taxon>
        <taxon>Herpotrichiellaceae</taxon>
        <taxon>Exophiala</taxon>
    </lineage>
</organism>
<dbReference type="GeneID" id="27354154"/>
<evidence type="ECO:0000256" key="2">
    <source>
        <dbReference type="ARBA" id="ARBA00022723"/>
    </source>
</evidence>
<dbReference type="STRING" id="215243.A0A0D2DTG6"/>
<keyword evidence="3" id="KW-0862">Zinc</keyword>
<evidence type="ECO:0000256" key="7">
    <source>
        <dbReference type="ARBA" id="ARBA00023242"/>
    </source>
</evidence>
<dbReference type="OrthoDB" id="189997at2759"/>
<evidence type="ECO:0000256" key="6">
    <source>
        <dbReference type="ARBA" id="ARBA00023163"/>
    </source>
</evidence>
<evidence type="ECO:0008006" key="10">
    <source>
        <dbReference type="Google" id="ProtNLM"/>
    </source>
</evidence>
<evidence type="ECO:0000256" key="5">
    <source>
        <dbReference type="ARBA" id="ARBA00023125"/>
    </source>
</evidence>
<protein>
    <recommendedName>
        <fullName evidence="10">Transcription factor domain-containing protein</fullName>
    </recommendedName>
</protein>
<dbReference type="GO" id="GO:0000981">
    <property type="term" value="F:DNA-binding transcription factor activity, RNA polymerase II-specific"/>
    <property type="evidence" value="ECO:0007669"/>
    <property type="project" value="InterPro"/>
</dbReference>
<evidence type="ECO:0000313" key="8">
    <source>
        <dbReference type="EMBL" id="KIW46408.1"/>
    </source>
</evidence>
<dbReference type="GO" id="GO:0008270">
    <property type="term" value="F:zinc ion binding"/>
    <property type="evidence" value="ECO:0007669"/>
    <property type="project" value="InterPro"/>
</dbReference>